<organism evidence="6 7">
    <name type="scientific">Desertihabitans brevis</name>
    <dbReference type="NCBI Taxonomy" id="2268447"/>
    <lineage>
        <taxon>Bacteria</taxon>
        <taxon>Bacillati</taxon>
        <taxon>Actinomycetota</taxon>
        <taxon>Actinomycetes</taxon>
        <taxon>Propionibacteriales</taxon>
        <taxon>Propionibacteriaceae</taxon>
        <taxon>Desertihabitans</taxon>
    </lineage>
</organism>
<proteinExistence type="predicted"/>
<evidence type="ECO:0000256" key="3">
    <source>
        <dbReference type="PROSITE-ProRule" id="PRU00339"/>
    </source>
</evidence>
<dbReference type="PANTHER" id="PTHR45947">
    <property type="entry name" value="SULFOQUINOVOSYL TRANSFERASE SQD2"/>
    <property type="match status" value="1"/>
</dbReference>
<reference evidence="6 7" key="1">
    <citation type="submission" date="2018-07" db="EMBL/GenBank/DDBJ databases">
        <title>Desertimonas flava gen. nov. sp. nov.</title>
        <authorList>
            <person name="Liu S."/>
        </authorList>
    </citation>
    <scope>NUCLEOTIDE SEQUENCE [LARGE SCALE GENOMIC DNA]</scope>
    <source>
        <strain evidence="6 7">16Sb5-5</strain>
    </source>
</reference>
<evidence type="ECO:0000256" key="1">
    <source>
        <dbReference type="ARBA" id="ARBA00022676"/>
    </source>
</evidence>
<dbReference type="RefSeq" id="WP_114126997.1">
    <property type="nucleotide sequence ID" value="NZ_QOUI01000007.1"/>
</dbReference>
<feature type="domain" description="Glycosyl transferase family 1" evidence="4">
    <location>
        <begin position="513"/>
        <end position="679"/>
    </location>
</feature>
<dbReference type="CDD" id="cd03794">
    <property type="entry name" value="GT4_WbuB-like"/>
    <property type="match status" value="1"/>
</dbReference>
<gene>
    <name evidence="6" type="ORF">DT076_12410</name>
</gene>
<dbReference type="InterPro" id="IPR050194">
    <property type="entry name" value="Glycosyltransferase_grp1"/>
</dbReference>
<dbReference type="Gene3D" id="1.25.40.1040">
    <property type="match status" value="1"/>
</dbReference>
<comment type="caution">
    <text evidence="6">The sequence shown here is derived from an EMBL/GenBank/DDBJ whole genome shotgun (WGS) entry which is preliminary data.</text>
</comment>
<dbReference type="SUPFAM" id="SSF53756">
    <property type="entry name" value="UDP-Glycosyltransferase/glycogen phosphorylase"/>
    <property type="match status" value="1"/>
</dbReference>
<dbReference type="Gene3D" id="3.40.50.2000">
    <property type="entry name" value="Glycogen Phosphorylase B"/>
    <property type="match status" value="2"/>
</dbReference>
<dbReference type="EMBL" id="QOUI01000007">
    <property type="protein sequence ID" value="RCK69141.1"/>
    <property type="molecule type" value="Genomic_DNA"/>
</dbReference>
<dbReference type="Proteomes" id="UP000252770">
    <property type="component" value="Unassembled WGS sequence"/>
</dbReference>
<evidence type="ECO:0000256" key="2">
    <source>
        <dbReference type="ARBA" id="ARBA00022679"/>
    </source>
</evidence>
<dbReference type="AlphaFoldDB" id="A0A367YVZ6"/>
<feature type="repeat" description="TPR" evidence="3">
    <location>
        <begin position="65"/>
        <end position="98"/>
    </location>
</feature>
<feature type="domain" description="Glycosyltransferase subfamily 4-like N-terminal" evidence="5">
    <location>
        <begin position="313"/>
        <end position="494"/>
    </location>
</feature>
<dbReference type="PANTHER" id="PTHR45947:SF3">
    <property type="entry name" value="SULFOQUINOVOSYL TRANSFERASE SQD2"/>
    <property type="match status" value="1"/>
</dbReference>
<keyword evidence="2 6" id="KW-0808">Transferase</keyword>
<evidence type="ECO:0000259" key="5">
    <source>
        <dbReference type="Pfam" id="PF13579"/>
    </source>
</evidence>
<dbReference type="GO" id="GO:0016757">
    <property type="term" value="F:glycosyltransferase activity"/>
    <property type="evidence" value="ECO:0007669"/>
    <property type="project" value="UniProtKB-KW"/>
</dbReference>
<dbReference type="Pfam" id="PF13579">
    <property type="entry name" value="Glyco_trans_4_4"/>
    <property type="match status" value="1"/>
</dbReference>
<evidence type="ECO:0000313" key="7">
    <source>
        <dbReference type="Proteomes" id="UP000252770"/>
    </source>
</evidence>
<keyword evidence="3" id="KW-0802">TPR repeat</keyword>
<sequence length="707" mass="78631">MTRRLRRIASRALRSASRNRAAVTQLVKDPNKQARREATRLWKAGKREASLEVLRRALLQHGHDATTWHVYGSRMLQTRRPDVALEAFKNAVELDPTRTESLELLQNMADRKGAKSGRVDMKQALDRLAAAVPGRTEIHRDALSLFIQSDHQKGLAALASSQDPVVKLALRLNGAPQEEWPRLATDAETGTFTMAQVFVLLARGGINKAGIALEGVPNDLIPVFSVRLALRKALRKGQNGRAQTLLRHYRRARPDDAWAKRKLLETEVSDEEGQRILEKGFQFPTGRRPAPYTKRPERIFYNVHASLPYHSAGYAARTHGVLSALRRAGWDVEGVTRLGYPFDMAGRKPESEIPAVDQVDGVTYRRLTTTPDREPKHPVSAYIERYSSALERLADDRRPAVLHAATNYRNGLAAVVTGRRLGIPSIYEVRGLWEITRVSRDPFWSEGDKFKLTSRLELDAAAGATRVMAITNALKDEMVRRGIPAEKIDVVPNGVDTERFLPVPRDEALARRLGLEGKVVIGYVGSLLEYEGLDLLVQAAAELQRERDDFAVLVVGDGPDSARLRDQVDKARLGGVVQFAGRVPHDEVESYYSVIDLCPLPRLPLPVCEMVSPLKPFEAMAMGKVVVASDVAALAEIVEDGSNGMLFTKGDVVSLTSKLRTLLDDAELRGRLSSQARDWVVQHRRWDVLARGISEIYEDLGARRASA</sequence>
<accession>A0A367YVZ6</accession>
<protein>
    <submittedName>
        <fullName evidence="6">Glycosyltransferase</fullName>
    </submittedName>
</protein>
<evidence type="ECO:0000313" key="6">
    <source>
        <dbReference type="EMBL" id="RCK69141.1"/>
    </source>
</evidence>
<dbReference type="Pfam" id="PF00534">
    <property type="entry name" value="Glycos_transf_1"/>
    <property type="match status" value="1"/>
</dbReference>
<name>A0A367YVZ6_9ACTN</name>
<dbReference type="InterPro" id="IPR028098">
    <property type="entry name" value="Glyco_trans_4-like_N"/>
</dbReference>
<evidence type="ECO:0000259" key="4">
    <source>
        <dbReference type="Pfam" id="PF00534"/>
    </source>
</evidence>
<dbReference type="SUPFAM" id="SSF48452">
    <property type="entry name" value="TPR-like"/>
    <property type="match status" value="1"/>
</dbReference>
<dbReference type="GO" id="GO:1901137">
    <property type="term" value="P:carbohydrate derivative biosynthetic process"/>
    <property type="evidence" value="ECO:0007669"/>
    <property type="project" value="UniProtKB-ARBA"/>
</dbReference>
<keyword evidence="7" id="KW-1185">Reference proteome</keyword>
<dbReference type="PROSITE" id="PS50005">
    <property type="entry name" value="TPR"/>
    <property type="match status" value="1"/>
</dbReference>
<dbReference type="InterPro" id="IPR001296">
    <property type="entry name" value="Glyco_trans_1"/>
</dbReference>
<keyword evidence="1" id="KW-0328">Glycosyltransferase</keyword>
<dbReference type="InterPro" id="IPR011990">
    <property type="entry name" value="TPR-like_helical_dom_sf"/>
</dbReference>
<dbReference type="InterPro" id="IPR019734">
    <property type="entry name" value="TPR_rpt"/>
</dbReference>